<organism evidence="2 3">
    <name type="scientific">Candidatus Iainarchaeum sp</name>
    <dbReference type="NCBI Taxonomy" id="3101447"/>
    <lineage>
        <taxon>Archaea</taxon>
        <taxon>Candidatus Iainarchaeota</taxon>
        <taxon>Candidatus Iainarchaeia</taxon>
        <taxon>Candidatus Iainarchaeales</taxon>
        <taxon>Candidatus Iainarchaeaceae</taxon>
        <taxon>Candidatus Iainarchaeum</taxon>
    </lineage>
</organism>
<evidence type="ECO:0000313" key="2">
    <source>
        <dbReference type="EMBL" id="HIH09633.1"/>
    </source>
</evidence>
<comment type="caution">
    <text evidence="2">The sequence shown here is derived from an EMBL/GenBank/DDBJ whole genome shotgun (WGS) entry which is preliminary data.</text>
</comment>
<dbReference type="Pfam" id="PF04542">
    <property type="entry name" value="Sigma70_r2"/>
    <property type="match status" value="1"/>
</dbReference>
<protein>
    <submittedName>
        <fullName evidence="2">Sigma-70 family RNA polymerase sigma factor</fullName>
    </submittedName>
</protein>
<dbReference type="Proteomes" id="UP000565078">
    <property type="component" value="Unassembled WGS sequence"/>
</dbReference>
<dbReference type="EMBL" id="DUGC01000051">
    <property type="protein sequence ID" value="HIH09633.1"/>
    <property type="molecule type" value="Genomic_DNA"/>
</dbReference>
<proteinExistence type="predicted"/>
<sequence length="242" mass="28254">MKNVSATARPRLPEIGYSIGNARGLSPSMLQKIREKYHLDLVQPLPVRECAAIFQLNREEVERVISGHHFGTESTEFRKFVRKQVMQRIAFYIPSIAPQNVFVALLAQRAAREYAWFRKYGIDYRALKATNAIREEQKMRAFDRYYAQIKALVQQKYKGKDWEDVLQNVALRAWEALDAYNPKEHGGISQFLKGIATQVINRHIRQLGQEKRGRAWLAWNSTAQFHDQYPKPKNTKNYSNRD</sequence>
<dbReference type="GO" id="GO:0003700">
    <property type="term" value="F:DNA-binding transcription factor activity"/>
    <property type="evidence" value="ECO:0007669"/>
    <property type="project" value="InterPro"/>
</dbReference>
<dbReference type="InterPro" id="IPR013325">
    <property type="entry name" value="RNA_pol_sigma_r2"/>
</dbReference>
<feature type="domain" description="RNA polymerase sigma-70 region 2" evidence="1">
    <location>
        <begin position="142"/>
        <end position="207"/>
    </location>
</feature>
<dbReference type="InterPro" id="IPR007627">
    <property type="entry name" value="RNA_pol_sigma70_r2"/>
</dbReference>
<dbReference type="SUPFAM" id="SSF88946">
    <property type="entry name" value="Sigma2 domain of RNA polymerase sigma factors"/>
    <property type="match status" value="1"/>
</dbReference>
<evidence type="ECO:0000259" key="1">
    <source>
        <dbReference type="Pfam" id="PF04542"/>
    </source>
</evidence>
<dbReference type="Gene3D" id="1.10.1740.10">
    <property type="match status" value="1"/>
</dbReference>
<dbReference type="AlphaFoldDB" id="A0A7J4IVT1"/>
<reference evidence="3" key="1">
    <citation type="journal article" date="2020" name="bioRxiv">
        <title>A rank-normalized archaeal taxonomy based on genome phylogeny resolves widespread incomplete and uneven classifications.</title>
        <authorList>
            <person name="Rinke C."/>
            <person name="Chuvochina M."/>
            <person name="Mussig A.J."/>
            <person name="Chaumeil P.-A."/>
            <person name="Waite D.W."/>
            <person name="Whitman W.B."/>
            <person name="Parks D.H."/>
            <person name="Hugenholtz P."/>
        </authorList>
    </citation>
    <scope>NUCLEOTIDE SEQUENCE [LARGE SCALE GENOMIC DNA]</scope>
</reference>
<evidence type="ECO:0000313" key="3">
    <source>
        <dbReference type="Proteomes" id="UP000565078"/>
    </source>
</evidence>
<accession>A0A7J4IVT1</accession>
<gene>
    <name evidence="2" type="ORF">HA254_03090</name>
</gene>
<dbReference type="GO" id="GO:0006352">
    <property type="term" value="P:DNA-templated transcription initiation"/>
    <property type="evidence" value="ECO:0007669"/>
    <property type="project" value="InterPro"/>
</dbReference>
<name>A0A7J4IVT1_9ARCH</name>